<keyword evidence="3" id="KW-0112">Calmodulin-binding</keyword>
<dbReference type="Pfam" id="PF00307">
    <property type="entry name" value="CH"/>
    <property type="match status" value="1"/>
</dbReference>
<dbReference type="InterPro" id="IPR000593">
    <property type="entry name" value="RasGAP_C"/>
</dbReference>
<dbReference type="Proteomes" id="UP000503349">
    <property type="component" value="Chromosome 7"/>
</dbReference>
<evidence type="ECO:0000313" key="8">
    <source>
        <dbReference type="Proteomes" id="UP000503349"/>
    </source>
</evidence>
<keyword evidence="1" id="KW-0597">Phosphoprotein</keyword>
<dbReference type="Pfam" id="PF00612">
    <property type="entry name" value="IQ"/>
    <property type="match status" value="4"/>
</dbReference>
<evidence type="ECO:0000256" key="3">
    <source>
        <dbReference type="ARBA" id="ARBA00022860"/>
    </source>
</evidence>
<reference evidence="7 8" key="1">
    <citation type="submission" date="2019-02" db="EMBL/GenBank/DDBJ databases">
        <title>Opniocepnalus argus genome.</title>
        <authorList>
            <person name="Zhou C."/>
            <person name="Xiao S."/>
        </authorList>
    </citation>
    <scope>NUCLEOTIDE SEQUENCE [LARGE SCALE GENOMIC DNA]</scope>
    <source>
        <strain evidence="7">OARG1902GOOAL</strain>
        <tissue evidence="7">Muscle</tissue>
    </source>
</reference>
<dbReference type="InterPro" id="IPR000048">
    <property type="entry name" value="IQ_motif_EF-hand-BS"/>
</dbReference>
<dbReference type="InterPro" id="IPR023152">
    <property type="entry name" value="RasGAP_CS"/>
</dbReference>
<dbReference type="EMBL" id="CM015718">
    <property type="protein sequence ID" value="KAF3692504.1"/>
    <property type="molecule type" value="Genomic_DNA"/>
</dbReference>
<dbReference type="PROSITE" id="PS01159">
    <property type="entry name" value="WW_DOMAIN_1"/>
    <property type="match status" value="1"/>
</dbReference>
<evidence type="ECO:0000256" key="1">
    <source>
        <dbReference type="ARBA" id="ARBA00022553"/>
    </source>
</evidence>
<dbReference type="PROSITE" id="PS50020">
    <property type="entry name" value="WW_DOMAIN_2"/>
    <property type="match status" value="1"/>
</dbReference>
<dbReference type="Gene3D" id="1.20.5.190">
    <property type="match status" value="1"/>
</dbReference>
<evidence type="ECO:0000256" key="2">
    <source>
        <dbReference type="ARBA" id="ARBA00022737"/>
    </source>
</evidence>
<dbReference type="GO" id="GO:0005516">
    <property type="term" value="F:calmodulin binding"/>
    <property type="evidence" value="ECO:0007669"/>
    <property type="project" value="UniProtKB-KW"/>
</dbReference>
<accession>A0A6G1PQT1</accession>
<keyword evidence="8" id="KW-1185">Reference proteome</keyword>
<reference evidence="8" key="2">
    <citation type="submission" date="2019-02" db="EMBL/GenBank/DDBJ databases">
        <title>Opniocepnalus argus Var Kimnra genome.</title>
        <authorList>
            <person name="Zhou C."/>
            <person name="Xiao S."/>
        </authorList>
    </citation>
    <scope>NUCLEOTIDE SEQUENCE [LARGE SCALE GENOMIC DNA]</scope>
</reference>
<dbReference type="Gene3D" id="4.10.270.10">
    <property type="entry name" value="Myosin, subunit A"/>
    <property type="match status" value="1"/>
</dbReference>
<dbReference type="SUPFAM" id="SSF48350">
    <property type="entry name" value="GTPase activation domain, GAP"/>
    <property type="match status" value="1"/>
</dbReference>
<dbReference type="SMART" id="SM00323">
    <property type="entry name" value="RasGAP"/>
    <property type="match status" value="1"/>
</dbReference>
<dbReference type="InterPro" id="IPR001936">
    <property type="entry name" value="RasGAP_dom"/>
</dbReference>
<evidence type="ECO:0000259" key="5">
    <source>
        <dbReference type="PROSITE" id="PS50020"/>
    </source>
</evidence>
<dbReference type="GO" id="GO:0120025">
    <property type="term" value="C:plasma membrane bounded cell projection"/>
    <property type="evidence" value="ECO:0007669"/>
    <property type="project" value="UniProtKB-ARBA"/>
</dbReference>
<sequence>MDLTSNMADLSGENRYERLTAEQMDEQRIQNVAYQYLCRLEEAKRWMEACLKKELPAPTEMEEVLRNGVILAKLGHRFAPDVVPLKKIYDPEQQRYQAVGLEFRHTDNINHWRKALTALGLPTIFHPETTDVYDKKNMPRAVYCIHALSLYLYRLGLAPQIHDLYGKVKFTDEEINNMKLELDKYGIQMPAFNKIGGILANELSVDEAAVHAAVIAINKAVDRGNTAVTGEALRNPNAMLRDLQEPLVEVYQELLQQARRRKAKLAAARRGDCEVEKDMYEEYLTQREIQDNINIINVRSAVEQVDEALDAADELSLLSSLQLPCLALRGLCIENGPWYLEQLAADRQQKALGEGCVDPLEPDELQEGVTMANQEVQRARNMHAALQSINTSLRSSDPRHTVSCLMTSDLQLPDVFPFAAVLYHRELQVLQRRTAQGELQQEELFVAVEMLSAVALVNQALEAGNLQQFSSSLVSSSAGLCDVDHTLLDRYFRCLLDMKLQAGKDLLTWNQLQEGINSVNNSVQDEHQQLLAVELVNTAIIRGDCQQLLSALLLPSCVVAEVLPANIVRYMSLLSRARQHKAQISSDPGAELWLADIQEGLMRANQQSQTALKLCLSVAAVNQAVKENKVTQTLRVLSLSELQVQGLISNCAADYQRELSALLLHRIHKGDNRSPWVRVLLEDGSFYYFHLNRLEGSWERPNGFTHNSVFMDRHEIQEVISNVSGAYRRNILWRSRETLIVSLQALCRGFLIRRQLETQRRYLISQTPAVIIIQSHWRRFFQQRAYRQRLQFLYMNWRAVVKIQSVVKMWLARRKYQARLTFFRHNVGAIIKIQAFFRASRARVQYRMLVHSDMPPLSVVRKFAHLLDLGDSDIREEAELLRLREEVVRSIRFNRQLEADLDLMDLKIGLLVRNRATLQEVVSHCKKLTKKNKEQLSDMMDVERSKGLKALNRERRERLEAYQHLFYLLQTQPLYLAQLIFLMPQSRSTSFMEMLVFSLFNYGSDRREAFLLLQLFTEALRYEIRLKVDQPQDVVMGNPTIIKMLVNFYRHARGHNALRESLGPALQEVLLDRTLSIRTDPVDVYKTWINQTETQTGHKSSLPYEVSPEDALSQPEVQRRIDIAIINLKNLTDRVLKAITSNLHKLPYGLRYSAKVLRDALKTKFPDASEDELYKIVGNLVYYRYMNPAIVAPDGFDVVDRSVGFTLLPEQRHILGSIARMLQHGAANKHFHGDGYHIRSLNQYISQTHNKFRKFLLSVCDVPEPRDRFSMDEFSELLIVHKPVIYISVSELLNTHKLLLEHQDVLCPDPSDPLSVLLNDVGSVPSLQEIIGDSSSASEPGPESSKMEVSLTLTNKFDIFNDSDDKSDYRGLLLSTKQLIIDVIRTQQGDSLSDILRTSTSPDQEACHNWLIERRAQQDARTPEKMKRNQSLVANSNLTLEDKKRKILRSLRRLEGLGVLRAPESENQILQMIAKDIRQQRLHRQRRGAALLKLRQTLQSLQVKSSFQSEQVDYYRHYITSCLDNLTKNSKRTNKKAAESRAKKLPALSYSAARLHEKGVLLEIEDLPSTQFKNVVFDIVPGSERGSFSVKARFLGVEMEEFVLKYQDLLQLQYEGMAVMKMFDKAKVNVNLLIFLLNKKFFKK</sequence>
<dbReference type="SMART" id="SM00033">
    <property type="entry name" value="CH"/>
    <property type="match status" value="1"/>
</dbReference>
<evidence type="ECO:0000313" key="7">
    <source>
        <dbReference type="EMBL" id="KAF3692504.1"/>
    </source>
</evidence>
<dbReference type="FunFam" id="1.10.506.10:FF:000004">
    <property type="entry name" value="IQ motif containing GTPase activating protein 1"/>
    <property type="match status" value="1"/>
</dbReference>
<dbReference type="PANTHER" id="PTHR14149:SF10">
    <property type="entry name" value="RAS GTPASE-ACTIVATING-LIKE PROTEIN IQGAP3"/>
    <property type="match status" value="1"/>
</dbReference>
<evidence type="ECO:0000259" key="4">
    <source>
        <dbReference type="PROSITE" id="PS50018"/>
    </source>
</evidence>
<feature type="domain" description="Calponin-homology (CH)" evidence="6">
    <location>
        <begin position="37"/>
        <end position="152"/>
    </location>
</feature>
<dbReference type="PANTHER" id="PTHR14149">
    <property type="entry name" value="RAS GTPASE-ACTIVATING PROTEIN WITH IQ MOTIF"/>
    <property type="match status" value="1"/>
</dbReference>
<dbReference type="SUPFAM" id="SSF47576">
    <property type="entry name" value="Calponin-homology domain, CH-domain"/>
    <property type="match status" value="1"/>
</dbReference>
<dbReference type="FunFam" id="1.10.418.10:FF:000013">
    <property type="entry name" value="IQ motif containing GTPase activating protein 1"/>
    <property type="match status" value="1"/>
</dbReference>
<dbReference type="PROSITE" id="PS00509">
    <property type="entry name" value="RAS_GTPASE_ACTIV_1"/>
    <property type="match status" value="1"/>
</dbReference>
<evidence type="ECO:0000259" key="6">
    <source>
        <dbReference type="PROSITE" id="PS50021"/>
    </source>
</evidence>
<protein>
    <submittedName>
        <fullName evidence="7">Ras GTPase-activating-like protein IQGAP3</fullName>
    </submittedName>
</protein>
<dbReference type="Pfam" id="PF00616">
    <property type="entry name" value="RasGAP"/>
    <property type="match status" value="1"/>
</dbReference>
<dbReference type="GO" id="GO:0051015">
    <property type="term" value="F:actin filament binding"/>
    <property type="evidence" value="ECO:0007669"/>
    <property type="project" value="TreeGrafter"/>
</dbReference>
<organism evidence="7 8">
    <name type="scientific">Channa argus</name>
    <name type="common">Northern snakehead</name>
    <name type="synonym">Ophicephalus argus</name>
    <dbReference type="NCBI Taxonomy" id="215402"/>
    <lineage>
        <taxon>Eukaryota</taxon>
        <taxon>Metazoa</taxon>
        <taxon>Chordata</taxon>
        <taxon>Craniata</taxon>
        <taxon>Vertebrata</taxon>
        <taxon>Euteleostomi</taxon>
        <taxon>Actinopterygii</taxon>
        <taxon>Neopterygii</taxon>
        <taxon>Teleostei</taxon>
        <taxon>Neoteleostei</taxon>
        <taxon>Acanthomorphata</taxon>
        <taxon>Anabantaria</taxon>
        <taxon>Anabantiformes</taxon>
        <taxon>Channoidei</taxon>
        <taxon>Channidae</taxon>
        <taxon>Channa</taxon>
    </lineage>
</organism>
<dbReference type="Gene3D" id="1.10.418.10">
    <property type="entry name" value="Calponin-like domain"/>
    <property type="match status" value="1"/>
</dbReference>
<dbReference type="SUPFAM" id="SSF143885">
    <property type="entry name" value="RGC domain-like"/>
    <property type="match status" value="1"/>
</dbReference>
<dbReference type="PROSITE" id="PS50021">
    <property type="entry name" value="CH"/>
    <property type="match status" value="1"/>
</dbReference>
<dbReference type="GO" id="GO:0005938">
    <property type="term" value="C:cell cortex"/>
    <property type="evidence" value="ECO:0007669"/>
    <property type="project" value="TreeGrafter"/>
</dbReference>
<dbReference type="SMART" id="SM00015">
    <property type="entry name" value="IQ"/>
    <property type="match status" value="4"/>
</dbReference>
<dbReference type="InterPro" id="IPR008936">
    <property type="entry name" value="Rho_GTPase_activation_prot"/>
</dbReference>
<proteinExistence type="predicted"/>
<dbReference type="InterPro" id="IPR036872">
    <property type="entry name" value="CH_dom_sf"/>
</dbReference>
<dbReference type="Gene3D" id="1.10.506.10">
    <property type="entry name" value="GTPase Activation - p120gap, domain 1"/>
    <property type="match status" value="1"/>
</dbReference>
<feature type="domain" description="Ras-GAP" evidence="4">
    <location>
        <begin position="1011"/>
        <end position="1227"/>
    </location>
</feature>
<dbReference type="GO" id="GO:1903479">
    <property type="term" value="P:mitotic actomyosin contractile ring assembly actin filament organization"/>
    <property type="evidence" value="ECO:0007669"/>
    <property type="project" value="TreeGrafter"/>
</dbReference>
<dbReference type="Pfam" id="PF03836">
    <property type="entry name" value="RasGAP_C"/>
    <property type="match status" value="1"/>
</dbReference>
<dbReference type="GO" id="GO:0005096">
    <property type="term" value="F:GTPase activator activity"/>
    <property type="evidence" value="ECO:0007669"/>
    <property type="project" value="TreeGrafter"/>
</dbReference>
<gene>
    <name evidence="7" type="ORF">EXN66_Car008180</name>
</gene>
<dbReference type="PROSITE" id="PS50096">
    <property type="entry name" value="IQ"/>
    <property type="match status" value="4"/>
</dbReference>
<keyword evidence="2" id="KW-0677">Repeat</keyword>
<feature type="domain" description="WW" evidence="5">
    <location>
        <begin position="670"/>
        <end position="703"/>
    </location>
</feature>
<dbReference type="InterPro" id="IPR001715">
    <property type="entry name" value="CH_dom"/>
</dbReference>
<dbReference type="PROSITE" id="PS50018">
    <property type="entry name" value="RAS_GTPASE_ACTIV_2"/>
    <property type="match status" value="1"/>
</dbReference>
<dbReference type="InterPro" id="IPR001202">
    <property type="entry name" value="WW_dom"/>
</dbReference>
<name>A0A6G1PQT1_CHAAH</name>